<keyword evidence="8" id="KW-0158">Chromosome</keyword>
<keyword evidence="9" id="KW-0963">Cytoplasm</keyword>
<evidence type="ECO:0000256" key="21">
    <source>
        <dbReference type="ARBA" id="ARBA00023328"/>
    </source>
</evidence>
<gene>
    <name evidence="26" type="ORF">NDU88_012904</name>
</gene>
<dbReference type="GO" id="GO:0016605">
    <property type="term" value="C:PML body"/>
    <property type="evidence" value="ECO:0007669"/>
    <property type="project" value="UniProtKB-SubCell"/>
</dbReference>
<feature type="compositionally biased region" description="Acidic residues" evidence="23">
    <location>
        <begin position="541"/>
        <end position="554"/>
    </location>
</feature>
<feature type="compositionally biased region" description="Acidic residues" evidence="23">
    <location>
        <begin position="501"/>
        <end position="533"/>
    </location>
</feature>
<name>A0AAV7R320_PLEWA</name>
<dbReference type="FunFam" id="1.10.8.810:FF:000001">
    <property type="entry name" value="Death domain-associated protein 6"/>
    <property type="match status" value="1"/>
</dbReference>
<evidence type="ECO:0000256" key="1">
    <source>
        <dbReference type="ARBA" id="ARBA00004322"/>
    </source>
</evidence>
<evidence type="ECO:0000256" key="4">
    <source>
        <dbReference type="ARBA" id="ARBA00004604"/>
    </source>
</evidence>
<keyword evidence="16" id="KW-0805">Transcription regulation</keyword>
<dbReference type="GO" id="GO:0003714">
    <property type="term" value="F:transcription corepressor activity"/>
    <property type="evidence" value="ECO:0007669"/>
    <property type="project" value="TreeGrafter"/>
</dbReference>
<dbReference type="InterPro" id="IPR031333">
    <property type="entry name" value="Daxx_N"/>
</dbReference>
<feature type="compositionally biased region" description="Basic and acidic residues" evidence="23">
    <location>
        <begin position="259"/>
        <end position="268"/>
    </location>
</feature>
<dbReference type="Pfam" id="PF20920">
    <property type="entry name" value="DAXX_hist_bd"/>
    <property type="match status" value="1"/>
</dbReference>
<comment type="subcellular location">
    <subcellularLocation>
        <location evidence="3">Chromosome</location>
        <location evidence="3">Centromere</location>
    </subcellularLocation>
    <subcellularLocation>
        <location evidence="2">Cytoplasm</location>
    </subcellularLocation>
    <subcellularLocation>
        <location evidence="1">Nucleus</location>
        <location evidence="1">PML body</location>
    </subcellularLocation>
    <subcellularLocation>
        <location evidence="4">Nucleus</location>
        <location evidence="4">Nucleolus</location>
    </subcellularLocation>
    <subcellularLocation>
        <location evidence="5">Nucleus</location>
        <location evidence="5">Nucleoplasm</location>
    </subcellularLocation>
</comment>
<evidence type="ECO:0000256" key="3">
    <source>
        <dbReference type="ARBA" id="ARBA00004584"/>
    </source>
</evidence>
<dbReference type="GO" id="GO:0005730">
    <property type="term" value="C:nucleolus"/>
    <property type="evidence" value="ECO:0007669"/>
    <property type="project" value="UniProtKB-SubCell"/>
</dbReference>
<feature type="compositionally biased region" description="Acidic residues" evidence="23">
    <location>
        <begin position="244"/>
        <end position="258"/>
    </location>
</feature>
<evidence type="ECO:0000259" key="25">
    <source>
        <dbReference type="Pfam" id="PF20920"/>
    </source>
</evidence>
<dbReference type="GO" id="GO:0006334">
    <property type="term" value="P:nucleosome assembly"/>
    <property type="evidence" value="ECO:0007669"/>
    <property type="project" value="TreeGrafter"/>
</dbReference>
<evidence type="ECO:0000256" key="2">
    <source>
        <dbReference type="ARBA" id="ARBA00004496"/>
    </source>
</evidence>
<keyword evidence="17" id="KW-0175">Coiled coil</keyword>
<feature type="domain" description="Daxx N-terminal Rassf1C-interacting" evidence="24">
    <location>
        <begin position="117"/>
        <end position="212"/>
    </location>
</feature>
<dbReference type="GO" id="GO:0050681">
    <property type="term" value="F:nuclear androgen receptor binding"/>
    <property type="evidence" value="ECO:0007669"/>
    <property type="project" value="TreeGrafter"/>
</dbReference>
<dbReference type="CDD" id="cd13150">
    <property type="entry name" value="DAXX_histone_binding"/>
    <property type="match status" value="1"/>
</dbReference>
<dbReference type="InterPro" id="IPR038298">
    <property type="entry name" value="Daxx_N_sf"/>
</dbReference>
<feature type="domain" description="Daxx histone-binding" evidence="25">
    <location>
        <begin position="380"/>
        <end position="465"/>
    </location>
</feature>
<dbReference type="GO" id="GO:0000775">
    <property type="term" value="C:chromosome, centromeric region"/>
    <property type="evidence" value="ECO:0007669"/>
    <property type="project" value="UniProtKB-SubCell"/>
</dbReference>
<dbReference type="GO" id="GO:0003713">
    <property type="term" value="F:transcription coactivator activity"/>
    <property type="evidence" value="ECO:0007669"/>
    <property type="project" value="TreeGrafter"/>
</dbReference>
<keyword evidence="18" id="KW-0804">Transcription</keyword>
<keyword evidence="13" id="KW-0053">Apoptosis</keyword>
<feature type="compositionally biased region" description="Polar residues" evidence="23">
    <location>
        <begin position="37"/>
        <end position="73"/>
    </location>
</feature>
<dbReference type="InterPro" id="IPR046426">
    <property type="entry name" value="DAXX_histone-bd_sf"/>
</dbReference>
<feature type="compositionally biased region" description="Low complexity" evidence="23">
    <location>
        <begin position="1028"/>
        <end position="1049"/>
    </location>
</feature>
<dbReference type="EMBL" id="JANPWB010000010">
    <property type="protein sequence ID" value="KAJ1146640.1"/>
    <property type="molecule type" value="Genomic_DNA"/>
</dbReference>
<accession>A0AAV7R320</accession>
<feature type="compositionally biased region" description="Low complexity" evidence="23">
    <location>
        <begin position="940"/>
        <end position="953"/>
    </location>
</feature>
<feature type="compositionally biased region" description="Low complexity" evidence="23">
    <location>
        <begin position="849"/>
        <end position="860"/>
    </location>
</feature>
<evidence type="ECO:0000259" key="24">
    <source>
        <dbReference type="Pfam" id="PF03344"/>
    </source>
</evidence>
<keyword evidence="27" id="KW-1185">Reference proteome</keyword>
<evidence type="ECO:0000256" key="16">
    <source>
        <dbReference type="ARBA" id="ARBA00023015"/>
    </source>
</evidence>
<feature type="compositionally biased region" description="Polar residues" evidence="23">
    <location>
        <begin position="890"/>
        <end position="913"/>
    </location>
</feature>
<evidence type="ECO:0000256" key="9">
    <source>
        <dbReference type="ARBA" id="ARBA00022490"/>
    </source>
</evidence>
<evidence type="ECO:0000256" key="23">
    <source>
        <dbReference type="SAM" id="MobiDB-lite"/>
    </source>
</evidence>
<keyword evidence="12" id="KW-0597">Phosphoprotein</keyword>
<feature type="compositionally biased region" description="Polar residues" evidence="23">
    <location>
        <begin position="1070"/>
        <end position="1098"/>
    </location>
</feature>
<evidence type="ECO:0000256" key="12">
    <source>
        <dbReference type="ARBA" id="ARBA00022553"/>
    </source>
</evidence>
<dbReference type="CDD" id="cd13151">
    <property type="entry name" value="DAXX_helical_bundle"/>
    <property type="match status" value="1"/>
</dbReference>
<feature type="compositionally biased region" description="Polar residues" evidence="23">
    <location>
        <begin position="1245"/>
        <end position="1256"/>
    </location>
</feature>
<evidence type="ECO:0000256" key="10">
    <source>
        <dbReference type="ARBA" id="ARBA00022491"/>
    </source>
</evidence>
<evidence type="ECO:0000256" key="7">
    <source>
        <dbReference type="ARBA" id="ARBA00019298"/>
    </source>
</evidence>
<evidence type="ECO:0000313" key="26">
    <source>
        <dbReference type="EMBL" id="KAJ1146640.1"/>
    </source>
</evidence>
<feature type="compositionally biased region" description="Low complexity" evidence="23">
    <location>
        <begin position="733"/>
        <end position="743"/>
    </location>
</feature>
<dbReference type="PANTHER" id="PTHR12766">
    <property type="entry name" value="DEATH DOMAIN-ASSOCIATED PROTEIN 6 DAXX"/>
    <property type="match status" value="1"/>
</dbReference>
<feature type="compositionally biased region" description="Polar residues" evidence="23">
    <location>
        <begin position="1013"/>
        <end position="1025"/>
    </location>
</feature>
<organism evidence="26 27">
    <name type="scientific">Pleurodeles waltl</name>
    <name type="common">Iberian ribbed newt</name>
    <dbReference type="NCBI Taxonomy" id="8319"/>
    <lineage>
        <taxon>Eukaryota</taxon>
        <taxon>Metazoa</taxon>
        <taxon>Chordata</taxon>
        <taxon>Craniata</taxon>
        <taxon>Vertebrata</taxon>
        <taxon>Euteleostomi</taxon>
        <taxon>Amphibia</taxon>
        <taxon>Batrachia</taxon>
        <taxon>Caudata</taxon>
        <taxon>Salamandroidea</taxon>
        <taxon>Salamandridae</taxon>
        <taxon>Pleurodelinae</taxon>
        <taxon>Pleurodeles</taxon>
    </lineage>
</organism>
<protein>
    <recommendedName>
        <fullName evidence="7">Death domain-associated protein 6</fullName>
    </recommendedName>
    <alternativeName>
        <fullName evidence="22">Daxx</fullName>
    </alternativeName>
</protein>
<dbReference type="GO" id="GO:0042981">
    <property type="term" value="P:regulation of apoptotic process"/>
    <property type="evidence" value="ECO:0007669"/>
    <property type="project" value="TreeGrafter"/>
</dbReference>
<evidence type="ECO:0000256" key="20">
    <source>
        <dbReference type="ARBA" id="ARBA00023242"/>
    </source>
</evidence>
<feature type="compositionally biased region" description="Polar residues" evidence="23">
    <location>
        <begin position="862"/>
        <end position="877"/>
    </location>
</feature>
<feature type="compositionally biased region" description="Polar residues" evidence="23">
    <location>
        <begin position="1269"/>
        <end position="1282"/>
    </location>
</feature>
<feature type="compositionally biased region" description="Polar residues" evidence="23">
    <location>
        <begin position="101"/>
        <end position="114"/>
    </location>
</feature>
<feature type="compositionally biased region" description="Low complexity" evidence="23">
    <location>
        <begin position="76"/>
        <end position="100"/>
    </location>
</feature>
<evidence type="ECO:0000256" key="6">
    <source>
        <dbReference type="ARBA" id="ARBA00008592"/>
    </source>
</evidence>
<feature type="region of interest" description="Disordered" evidence="23">
    <location>
        <begin position="212"/>
        <end position="269"/>
    </location>
</feature>
<keyword evidence="19" id="KW-0143">Chaperone</keyword>
<evidence type="ECO:0000256" key="22">
    <source>
        <dbReference type="ARBA" id="ARBA00029641"/>
    </source>
</evidence>
<keyword evidence="10" id="KW-0678">Repressor</keyword>
<feature type="compositionally biased region" description="Basic and acidic residues" evidence="23">
    <location>
        <begin position="600"/>
        <end position="610"/>
    </location>
</feature>
<evidence type="ECO:0000256" key="13">
    <source>
        <dbReference type="ARBA" id="ARBA00022703"/>
    </source>
</evidence>
<evidence type="ECO:0000256" key="14">
    <source>
        <dbReference type="ARBA" id="ARBA00022843"/>
    </source>
</evidence>
<feature type="region of interest" description="Disordered" evidence="23">
    <location>
        <begin position="1245"/>
        <end position="1286"/>
    </location>
</feature>
<evidence type="ECO:0000256" key="18">
    <source>
        <dbReference type="ARBA" id="ARBA00023163"/>
    </source>
</evidence>
<feature type="region of interest" description="Disordered" evidence="23">
    <location>
        <begin position="468"/>
        <end position="636"/>
    </location>
</feature>
<dbReference type="GO" id="GO:0005737">
    <property type="term" value="C:cytoplasm"/>
    <property type="evidence" value="ECO:0007669"/>
    <property type="project" value="UniProtKB-SubCell"/>
</dbReference>
<feature type="compositionally biased region" description="Low complexity" evidence="23">
    <location>
        <begin position="968"/>
        <end position="987"/>
    </location>
</feature>
<proteinExistence type="inferred from homology"/>
<feature type="compositionally biased region" description="Acidic residues" evidence="23">
    <location>
        <begin position="578"/>
        <end position="599"/>
    </location>
</feature>
<feature type="compositionally biased region" description="Low complexity" evidence="23">
    <location>
        <begin position="212"/>
        <end position="230"/>
    </location>
</feature>
<evidence type="ECO:0000256" key="15">
    <source>
        <dbReference type="ARBA" id="ARBA00022853"/>
    </source>
</evidence>
<dbReference type="Pfam" id="PF03344">
    <property type="entry name" value="Daxx"/>
    <property type="match status" value="1"/>
</dbReference>
<keyword evidence="15" id="KW-0156">Chromatin regulator</keyword>
<evidence type="ECO:0000256" key="8">
    <source>
        <dbReference type="ARBA" id="ARBA00022454"/>
    </source>
</evidence>
<keyword evidence="20" id="KW-0539">Nucleus</keyword>
<keyword evidence="11" id="KW-1017">Isopeptide bond</keyword>
<dbReference type="Gene3D" id="1.10.8.810">
    <property type="entry name" value="Daxx helical bundle domain"/>
    <property type="match status" value="1"/>
</dbReference>
<dbReference type="PANTHER" id="PTHR12766:SF7">
    <property type="entry name" value="DEATH DOMAIN-ASSOCIATED PROTEIN 6"/>
    <property type="match status" value="1"/>
</dbReference>
<feature type="region of interest" description="Disordered" evidence="23">
    <location>
        <begin position="1"/>
        <end position="20"/>
    </location>
</feature>
<dbReference type="InterPro" id="IPR046378">
    <property type="entry name" value="DAXX_histone-bd"/>
</dbReference>
<evidence type="ECO:0000256" key="17">
    <source>
        <dbReference type="ARBA" id="ARBA00023054"/>
    </source>
</evidence>
<dbReference type="GO" id="GO:0006915">
    <property type="term" value="P:apoptotic process"/>
    <property type="evidence" value="ECO:0007669"/>
    <property type="project" value="UniProtKB-KW"/>
</dbReference>
<keyword evidence="21" id="KW-0137">Centromere</keyword>
<dbReference type="Gene3D" id="1.20.58.2170">
    <property type="match status" value="1"/>
</dbReference>
<keyword evidence="14" id="KW-0832">Ubl conjugation</keyword>
<dbReference type="FunFam" id="1.20.58.2170:FF:000001">
    <property type="entry name" value="Death domain-associated protein 6"/>
    <property type="match status" value="1"/>
</dbReference>
<feature type="region of interest" description="Disordered" evidence="23">
    <location>
        <begin position="849"/>
        <end position="1105"/>
    </location>
</feature>
<comment type="similarity">
    <text evidence="6">Belongs to the DAXX family.</text>
</comment>
<reference evidence="26" key="1">
    <citation type="journal article" date="2022" name="bioRxiv">
        <title>Sequencing and chromosome-scale assembly of the giantPleurodeles waltlgenome.</title>
        <authorList>
            <person name="Brown T."/>
            <person name="Elewa A."/>
            <person name="Iarovenko S."/>
            <person name="Subramanian E."/>
            <person name="Araus A.J."/>
            <person name="Petzold A."/>
            <person name="Susuki M."/>
            <person name="Suzuki K.-i.T."/>
            <person name="Hayashi T."/>
            <person name="Toyoda A."/>
            <person name="Oliveira C."/>
            <person name="Osipova E."/>
            <person name="Leigh N.D."/>
            <person name="Simon A."/>
            <person name="Yun M.H."/>
        </authorList>
    </citation>
    <scope>NUCLEOTIDE SEQUENCE</scope>
    <source>
        <strain evidence="26">20211129_DDA</strain>
        <tissue evidence="26">Liver</tissue>
    </source>
</reference>
<evidence type="ECO:0000256" key="11">
    <source>
        <dbReference type="ARBA" id="ARBA00022499"/>
    </source>
</evidence>
<feature type="compositionally biased region" description="Basic and acidic residues" evidence="23">
    <location>
        <begin position="620"/>
        <end position="636"/>
    </location>
</feature>
<sequence length="1354" mass="148429">MAKQDGGIIVLDDDDDDDELKIGSSWVARPWKLPSPLNVQRRTFTTGSLTQTQSPSSASNLPLKTHPSTSKANLRSVPCTQSQTPPSTSKSHPTTHLSSSESLPAPQTNGSDVMSVSDKESAQILLKATNEKLFKEFMDLCGNETVEHPEVMSFLLGRYQKASPAFLASTEFRNVIGRCLTRVQNKKSKVYVYINELCTVLKSNSEKKKVVLSSAPAPASKQKQSQQLQSHPPADNSAIKTTDDFEQDEKQEDNEDTGAETKEDVEHRKASKRQIRYLENLLSVYTTEIRRLQEKELDLTQLDDEDSIYIQENRLKRKMIRIFEKLCELKSCCSLTGRVIEQRIPYRGTRYPEVNRHIQKFINKPDNFPDYGDILKVIEKANIRHSLDLTKRQMQSMAADAFREVGNRLQERRHLDMVYNFGSHLTDQYKAGTDPALMDPTLARRLRENRSVALTHLDEVVRKYAVMQDEGEEEMDRRRRRGSMQLRRGVKGSPASSSIDQESEEDEKENEEQEEEDDYEDEDDVSSDTDIEEELQKCEDLSEPEEEAAEEEPVLDITEIDQRMDNRSEPSQFSSAGEEVEDEDDEDDEDEDEEEEDDDTNVKNDKDFREPQGGLTTKPDYPKWMENHSKSTELNSKEKKCLKIDALGSYGSENMEPMELEVITEEVPKQDINEGGVLVKQHRQIFLDPESNADPVAEESDEHQEVLQQEDFVLNIEPLYVSDTDSPQMLALVPSSTPSSVPVKAQSDFHTSAKSPNASSSEPETLQVSSTEPDCASLEPSVDTETMSQRAVLLNSLQTHGSTASSPGSESTASEIMLQQPALPQASCELQSILIPESAKAETSLPLMSSEMPSLSPHMSGGCSSNSPDSQNASCRTLSPIHLTALEPSVPSTPSQSHSLPKSSKCQDSSIRTSESQGGSSQLESEPLKLSGSHVPSPEPSASSSSPSSSPSSQMALSPCPDGSISHTQSPRSTVSLSSSSQPSSLSATPKLPGSPSTSPRPPDSTSVCQGLPESSTSWTTSPQAVCTGPTGASSPCSSASRTTSPESSQLCLSQGAPPKPARSLRSGASKLQSVSSGLSKTKLCSRTKSSDASNSSADCGKRTDSLGFHNSDDVSLKVPRDLQLNKDIQLSSGACKDTSAVHKGSMKRSKDKLVLAEKTDTPHTEPLLLKDLSRESRCLNATMPLVPKSPVATCVTKLNLKSETSSNTPVKRKRTLADTVKTLQSKFDSSSQENGRKLSVATINGNPGVSFLQSHHQPKRARRDDSYHNSNVGEVHSINSDSDNEEGNISLDLHVTCVTPDSPGPLVDSTQDSAFLNLVNSSPFSSRPQHKSTKINAATQCDPEEVIVLSDSD</sequence>
<evidence type="ECO:0000313" key="27">
    <source>
        <dbReference type="Proteomes" id="UP001066276"/>
    </source>
</evidence>
<feature type="region of interest" description="Disordered" evidence="23">
    <location>
        <begin position="731"/>
        <end position="786"/>
    </location>
</feature>
<feature type="region of interest" description="Disordered" evidence="23">
    <location>
        <begin position="37"/>
        <end position="116"/>
    </location>
</feature>
<feature type="compositionally biased region" description="Polar residues" evidence="23">
    <location>
        <begin position="748"/>
        <end position="772"/>
    </location>
</feature>
<comment type="caution">
    <text evidence="26">The sequence shown here is derived from an EMBL/GenBank/DDBJ whole genome shotgun (WGS) entry which is preliminary data.</text>
</comment>
<dbReference type="Proteomes" id="UP001066276">
    <property type="component" value="Chromosome 6"/>
</dbReference>
<evidence type="ECO:0000256" key="5">
    <source>
        <dbReference type="ARBA" id="ARBA00004642"/>
    </source>
</evidence>
<feature type="compositionally biased region" description="Low complexity" evidence="23">
    <location>
        <begin position="914"/>
        <end position="925"/>
    </location>
</feature>
<evidence type="ECO:0000256" key="19">
    <source>
        <dbReference type="ARBA" id="ARBA00023186"/>
    </source>
</evidence>
<dbReference type="GO" id="GO:0042393">
    <property type="term" value="F:histone binding"/>
    <property type="evidence" value="ECO:0007669"/>
    <property type="project" value="InterPro"/>
</dbReference>